<name>A0A8X6KP11_TRICU</name>
<dbReference type="AlphaFoldDB" id="A0A8X6KP11"/>
<dbReference type="Proteomes" id="UP000887116">
    <property type="component" value="Unassembled WGS sequence"/>
</dbReference>
<protein>
    <submittedName>
        <fullName evidence="1">Uncharacterized protein</fullName>
    </submittedName>
</protein>
<keyword evidence="2" id="KW-1185">Reference proteome</keyword>
<evidence type="ECO:0000313" key="1">
    <source>
        <dbReference type="EMBL" id="GFQ77673.1"/>
    </source>
</evidence>
<organism evidence="1 2">
    <name type="scientific">Trichonephila clavata</name>
    <name type="common">Joro spider</name>
    <name type="synonym">Nephila clavata</name>
    <dbReference type="NCBI Taxonomy" id="2740835"/>
    <lineage>
        <taxon>Eukaryota</taxon>
        <taxon>Metazoa</taxon>
        <taxon>Ecdysozoa</taxon>
        <taxon>Arthropoda</taxon>
        <taxon>Chelicerata</taxon>
        <taxon>Arachnida</taxon>
        <taxon>Araneae</taxon>
        <taxon>Araneomorphae</taxon>
        <taxon>Entelegynae</taxon>
        <taxon>Araneoidea</taxon>
        <taxon>Nephilidae</taxon>
        <taxon>Trichonephila</taxon>
    </lineage>
</organism>
<accession>A0A8X6KP11</accession>
<reference evidence="1" key="1">
    <citation type="submission" date="2020-07" db="EMBL/GenBank/DDBJ databases">
        <title>Multicomponent nature underlies the extraordinary mechanical properties of spider dragline silk.</title>
        <authorList>
            <person name="Kono N."/>
            <person name="Nakamura H."/>
            <person name="Mori M."/>
            <person name="Yoshida Y."/>
            <person name="Ohtoshi R."/>
            <person name="Malay A.D."/>
            <person name="Moran D.A.P."/>
            <person name="Tomita M."/>
            <person name="Numata K."/>
            <person name="Arakawa K."/>
        </authorList>
    </citation>
    <scope>NUCLEOTIDE SEQUENCE</scope>
</reference>
<evidence type="ECO:0000313" key="2">
    <source>
        <dbReference type="Proteomes" id="UP000887116"/>
    </source>
</evidence>
<comment type="caution">
    <text evidence="1">The sequence shown here is derived from an EMBL/GenBank/DDBJ whole genome shotgun (WGS) entry which is preliminary data.</text>
</comment>
<sequence length="127" mass="14350">MKQPFHIEGYSKRTTRTCGPQTTYTEPDNESHNNTSLLMCGCVSWGSLLDLYILLSRLVRCIRRTSIRAYLRQVSHLSTGGASETTCRCPRTCPSPHVVSTEPDDIMEGEYARACVTIWNEFGPMMK</sequence>
<gene>
    <name evidence="1" type="ORF">TNCT_255541</name>
</gene>
<proteinExistence type="predicted"/>
<dbReference type="EMBL" id="BMAO01002031">
    <property type="protein sequence ID" value="GFQ77673.1"/>
    <property type="molecule type" value="Genomic_DNA"/>
</dbReference>